<dbReference type="OrthoDB" id="281764at2157"/>
<gene>
    <name evidence="3" type="ORF">DV733_13115</name>
</gene>
<dbReference type="PROSITE" id="PS00061">
    <property type="entry name" value="ADH_SHORT"/>
    <property type="match status" value="1"/>
</dbReference>
<dbReference type="SUPFAM" id="SSF51735">
    <property type="entry name" value="NAD(P)-binding Rossmann-fold domains"/>
    <property type="match status" value="1"/>
</dbReference>
<dbReference type="GeneID" id="39848818"/>
<dbReference type="PANTHER" id="PTHR43639">
    <property type="entry name" value="OXIDOREDUCTASE, SHORT-CHAIN DEHYDROGENASE/REDUCTASE FAMILY (AFU_ORTHOLOGUE AFUA_5G02870)"/>
    <property type="match status" value="1"/>
</dbReference>
<evidence type="ECO:0000313" key="4">
    <source>
        <dbReference type="Proteomes" id="UP000296706"/>
    </source>
</evidence>
<dbReference type="EMBL" id="CP031310">
    <property type="protein sequence ID" value="QCC52108.1"/>
    <property type="molecule type" value="Genomic_DNA"/>
</dbReference>
<name>A0A4D6HG50_9EURY</name>
<protein>
    <submittedName>
        <fullName evidence="3">SDR family oxidoreductase</fullName>
    </submittedName>
</protein>
<organism evidence="3 4">
    <name type="scientific">Halapricum salinum</name>
    <dbReference type="NCBI Taxonomy" id="1457250"/>
    <lineage>
        <taxon>Archaea</taxon>
        <taxon>Methanobacteriati</taxon>
        <taxon>Methanobacteriota</taxon>
        <taxon>Stenosarchaea group</taxon>
        <taxon>Halobacteria</taxon>
        <taxon>Halobacteriales</taxon>
        <taxon>Haloarculaceae</taxon>
        <taxon>Halapricum</taxon>
    </lineage>
</organism>
<dbReference type="InterPro" id="IPR020904">
    <property type="entry name" value="Sc_DH/Rdtase_CS"/>
</dbReference>
<reference evidence="3 4" key="1">
    <citation type="journal article" date="2019" name="Nat. Commun.">
        <title>A new type of DNA phosphorothioation-based antiviral system in archaea.</title>
        <authorList>
            <person name="Xiong L."/>
            <person name="Liu S."/>
            <person name="Chen S."/>
            <person name="Xiao Y."/>
            <person name="Zhu B."/>
            <person name="Gao Y."/>
            <person name="Zhang Y."/>
            <person name="Chen B."/>
            <person name="Luo J."/>
            <person name="Deng Z."/>
            <person name="Chen X."/>
            <person name="Wang L."/>
            <person name="Chen S."/>
        </authorList>
    </citation>
    <scope>NUCLEOTIDE SEQUENCE [LARGE SCALE GENOMIC DNA]</scope>
    <source>
        <strain evidence="3 4">CBA1105</strain>
    </source>
</reference>
<dbReference type="PRINTS" id="PR00081">
    <property type="entry name" value="GDHRDH"/>
</dbReference>
<comment type="similarity">
    <text evidence="1">Belongs to the short-chain dehydrogenases/reductases (SDR) family.</text>
</comment>
<dbReference type="InterPro" id="IPR002347">
    <property type="entry name" value="SDR_fam"/>
</dbReference>
<keyword evidence="2" id="KW-0560">Oxidoreductase</keyword>
<dbReference type="RefSeq" id="WP_049992436.1">
    <property type="nucleotide sequence ID" value="NZ_CP031310.1"/>
</dbReference>
<dbReference type="CDD" id="cd05233">
    <property type="entry name" value="SDR_c"/>
    <property type="match status" value="1"/>
</dbReference>
<evidence type="ECO:0000313" key="3">
    <source>
        <dbReference type="EMBL" id="QCC52108.1"/>
    </source>
</evidence>
<keyword evidence="4" id="KW-1185">Reference proteome</keyword>
<dbReference type="InterPro" id="IPR036291">
    <property type="entry name" value="NAD(P)-bd_dom_sf"/>
</dbReference>
<dbReference type="KEGG" id="hsn:DV733_13115"/>
<accession>A0A4D6HG50</accession>
<sequence>MHDQYGLDAGAAIVTGASRGIGRTVAERVADEGVDVTICSRDGEEIREVAATITSEYGGECYGIECDVRDTDSVAAMVEATVERFGGVDLLVNNAGASFMANFEDVSENGWDSVVGVNLDGTVNCTRAASEHLKDGGGAVVNVASVAGQQGAPYMSHYAAAKAAVINLTTSLAAEWAGDDVRINCVAPGYVATPGLESQMGISADAIDRGAVDRTVGIEAEIADVVQFLASDAASFLTGETIAPKGRPQIEDTPET</sequence>
<dbReference type="Gene3D" id="3.40.50.720">
    <property type="entry name" value="NAD(P)-binding Rossmann-like Domain"/>
    <property type="match status" value="1"/>
</dbReference>
<dbReference type="FunFam" id="3.40.50.720:FF:000084">
    <property type="entry name" value="Short-chain dehydrogenase reductase"/>
    <property type="match status" value="1"/>
</dbReference>
<dbReference type="STRING" id="1457250.GCA_000755225_01481"/>
<evidence type="ECO:0000256" key="1">
    <source>
        <dbReference type="ARBA" id="ARBA00006484"/>
    </source>
</evidence>
<dbReference type="Pfam" id="PF13561">
    <property type="entry name" value="adh_short_C2"/>
    <property type="match status" value="1"/>
</dbReference>
<dbReference type="GO" id="GO:0016491">
    <property type="term" value="F:oxidoreductase activity"/>
    <property type="evidence" value="ECO:0007669"/>
    <property type="project" value="UniProtKB-KW"/>
</dbReference>
<dbReference type="PRINTS" id="PR00080">
    <property type="entry name" value="SDRFAMILY"/>
</dbReference>
<dbReference type="AlphaFoldDB" id="A0A4D6HG50"/>
<proteinExistence type="inferred from homology"/>
<dbReference type="Proteomes" id="UP000296706">
    <property type="component" value="Chromosome"/>
</dbReference>
<dbReference type="PANTHER" id="PTHR43639:SF1">
    <property type="entry name" value="SHORT-CHAIN DEHYDROGENASE_REDUCTASE FAMILY PROTEIN"/>
    <property type="match status" value="1"/>
</dbReference>
<evidence type="ECO:0000256" key="2">
    <source>
        <dbReference type="ARBA" id="ARBA00023002"/>
    </source>
</evidence>